<keyword evidence="3" id="KW-0479">Metal-binding</keyword>
<keyword evidence="6" id="KW-0732">Signal</keyword>
<comment type="caution">
    <text evidence="7">The sequence shown here is derived from an EMBL/GenBank/DDBJ whole genome shotgun (WGS) entry which is preliminary data.</text>
</comment>
<keyword evidence="8" id="KW-1185">Reference proteome</keyword>
<dbReference type="PRINTS" id="PR00113">
    <property type="entry name" value="ALKPHPHTASE"/>
</dbReference>
<evidence type="ECO:0000256" key="4">
    <source>
        <dbReference type="PIRSR" id="PIRSR601952-3"/>
    </source>
</evidence>
<accession>A0A9E5JU15</accession>
<feature type="binding site" evidence="3">
    <location>
        <position position="58"/>
    </location>
    <ligand>
        <name>Mg(2+)</name>
        <dbReference type="ChEBI" id="CHEBI:18420"/>
    </ligand>
</feature>
<dbReference type="GO" id="GO:0046872">
    <property type="term" value="F:metal ion binding"/>
    <property type="evidence" value="ECO:0007669"/>
    <property type="project" value="UniProtKB-KW"/>
</dbReference>
<evidence type="ECO:0000256" key="5">
    <source>
        <dbReference type="RuleBase" id="RU003946"/>
    </source>
</evidence>
<keyword evidence="1" id="KW-0597">Phosphoprotein</keyword>
<dbReference type="GO" id="GO:0004035">
    <property type="term" value="F:alkaline phosphatase activity"/>
    <property type="evidence" value="ECO:0007669"/>
    <property type="project" value="TreeGrafter"/>
</dbReference>
<dbReference type="PANTHER" id="PTHR11596:SF5">
    <property type="entry name" value="ALKALINE PHOSPHATASE"/>
    <property type="match status" value="1"/>
</dbReference>
<dbReference type="CDD" id="cd16012">
    <property type="entry name" value="ALP"/>
    <property type="match status" value="1"/>
</dbReference>
<dbReference type="SMART" id="SM00098">
    <property type="entry name" value="alkPPc"/>
    <property type="match status" value="1"/>
</dbReference>
<dbReference type="SUPFAM" id="SSF53649">
    <property type="entry name" value="Alkaline phosphatase-like"/>
    <property type="match status" value="1"/>
</dbReference>
<dbReference type="InterPro" id="IPR001952">
    <property type="entry name" value="Alkaline_phosphatase"/>
</dbReference>
<reference evidence="7" key="1">
    <citation type="submission" date="2020-03" db="EMBL/GenBank/DDBJ databases">
        <authorList>
            <person name="Guo F."/>
        </authorList>
    </citation>
    <scope>NUCLEOTIDE SEQUENCE</scope>
    <source>
        <strain evidence="7">JCM 30134</strain>
    </source>
</reference>
<feature type="binding site" evidence="3">
    <location>
        <position position="399"/>
    </location>
    <ligand>
        <name>Zn(2+)</name>
        <dbReference type="ChEBI" id="CHEBI:29105"/>
        <label>2</label>
    </ligand>
</feature>
<dbReference type="Gene3D" id="3.40.720.10">
    <property type="entry name" value="Alkaline Phosphatase, subunit A"/>
    <property type="match status" value="1"/>
</dbReference>
<dbReference type="PANTHER" id="PTHR11596">
    <property type="entry name" value="ALKALINE PHOSPHATASE"/>
    <property type="match status" value="1"/>
</dbReference>
<evidence type="ECO:0000256" key="2">
    <source>
        <dbReference type="PIRSR" id="PIRSR601952-1"/>
    </source>
</evidence>
<evidence type="ECO:0000313" key="7">
    <source>
        <dbReference type="EMBL" id="NHO65578.1"/>
    </source>
</evidence>
<gene>
    <name evidence="7" type="ORF">G8770_08505</name>
</gene>
<dbReference type="RefSeq" id="WP_167184713.1">
    <property type="nucleotide sequence ID" value="NZ_JAAONZ010000004.1"/>
</dbReference>
<feature type="binding site" evidence="3">
    <location>
        <position position="163"/>
    </location>
    <ligand>
        <name>Mg(2+)</name>
        <dbReference type="ChEBI" id="CHEBI:18420"/>
    </ligand>
</feature>
<sequence>MRTQHLPRTITRILNTASALVLLGSLSQMALASDRRLAEENQAVKENAKRNVILIIGDGMDDNQITIARNYLKGARGKLQLDHLPLRSTSQVITVDEEQPDLPIYVADSANSATSMATGVATSRGRISTTAGDDQDLTTIAELAKAGGYATGIVSTADVADATPAVFISHIALRGCKGPSDMQPTENTPSWSNLEACVNDQIARGGKGSIAQQIATGNTDIVLGGGSSHFDQTAESSDLTLLALARKHGYQTVSSAEELPGLETSQKVLGLFAPSNLPTIWQGEKGRIAEKPSPSLLNRLDWRLGSVELPEPMRCEKNPQFGSTPTLKQLTDTALKHLAAQDGEGFFLMIESASIDKQSHARNPCGSIGELEQLEDALISALAFAEQEPETLILVTADHGQAAQLKPNISLFAHGGIAVYTPGHVARLITPENQIMAVNYATNDFPYEEHTGVNVPLYSNQQGLGRIAPMVTQPEIFNIMAQYLNLPAAPSKPAAQ</sequence>
<feature type="binding site" evidence="3">
    <location>
        <position position="161"/>
    </location>
    <ligand>
        <name>Mg(2+)</name>
        <dbReference type="ChEBI" id="CHEBI:18420"/>
    </ligand>
</feature>
<feature type="chain" id="PRO_5039155326" evidence="6">
    <location>
        <begin position="33"/>
        <end position="496"/>
    </location>
</feature>
<comment type="cofactor">
    <cofactor evidence="3">
        <name>Mg(2+)</name>
        <dbReference type="ChEBI" id="CHEBI:18420"/>
    </cofactor>
    <text evidence="3">Binds 1 Mg(2+) ion.</text>
</comment>
<evidence type="ECO:0000256" key="1">
    <source>
        <dbReference type="ARBA" id="ARBA00022553"/>
    </source>
</evidence>
<dbReference type="InterPro" id="IPR017850">
    <property type="entry name" value="Alkaline_phosphatase_core_sf"/>
</dbReference>
<dbReference type="AlphaFoldDB" id="A0A9E5JU15"/>
<feature type="binding site" evidence="3">
    <location>
        <position position="58"/>
    </location>
    <ligand>
        <name>Zn(2+)</name>
        <dbReference type="ChEBI" id="CHEBI:29105"/>
        <label>2</label>
    </ligand>
</feature>
<keyword evidence="3" id="KW-0460">Magnesium</keyword>
<protein>
    <submittedName>
        <fullName evidence="7">Alkaline phosphatase</fullName>
    </submittedName>
</protein>
<dbReference type="Pfam" id="PF00245">
    <property type="entry name" value="Alk_phosphatase"/>
    <property type="match status" value="1"/>
</dbReference>
<keyword evidence="3" id="KW-0862">Zinc</keyword>
<comment type="cofactor">
    <cofactor evidence="3">
        <name>Zn(2+)</name>
        <dbReference type="ChEBI" id="CHEBI:29105"/>
    </cofactor>
    <text evidence="3">Binds 2 Zn(2+) ions.</text>
</comment>
<feature type="binding site" evidence="3">
    <location>
        <position position="351"/>
    </location>
    <ligand>
        <name>Mg(2+)</name>
        <dbReference type="ChEBI" id="CHEBI:18420"/>
    </ligand>
</feature>
<feature type="binding site" evidence="3">
    <location>
        <position position="360"/>
    </location>
    <ligand>
        <name>Zn(2+)</name>
        <dbReference type="ChEBI" id="CHEBI:29105"/>
        <label>2</label>
    </ligand>
</feature>
<evidence type="ECO:0000313" key="8">
    <source>
        <dbReference type="Proteomes" id="UP000787472"/>
    </source>
</evidence>
<evidence type="ECO:0000256" key="3">
    <source>
        <dbReference type="PIRSR" id="PIRSR601952-2"/>
    </source>
</evidence>
<feature type="disulfide bond" evidence="4">
    <location>
        <begin position="176"/>
        <end position="197"/>
    </location>
</feature>
<dbReference type="Proteomes" id="UP000787472">
    <property type="component" value="Unassembled WGS sequence"/>
</dbReference>
<feature type="active site" description="Phosphoserine intermediate" evidence="2">
    <location>
        <position position="109"/>
    </location>
</feature>
<feature type="binding site" evidence="3">
    <location>
        <position position="398"/>
    </location>
    <ligand>
        <name>Zn(2+)</name>
        <dbReference type="ChEBI" id="CHEBI:29105"/>
        <label>2</label>
    </ligand>
</feature>
<feature type="binding site" evidence="3">
    <location>
        <position position="356"/>
    </location>
    <ligand>
        <name>Zn(2+)</name>
        <dbReference type="ChEBI" id="CHEBI:29105"/>
        <label>2</label>
    </ligand>
</feature>
<evidence type="ECO:0000256" key="6">
    <source>
        <dbReference type="SAM" id="SignalP"/>
    </source>
</evidence>
<feature type="signal peptide" evidence="6">
    <location>
        <begin position="1"/>
        <end position="32"/>
    </location>
</feature>
<name>A0A9E5JU15_9GAMM</name>
<comment type="similarity">
    <text evidence="5">Belongs to the alkaline phosphatase family.</text>
</comment>
<dbReference type="EMBL" id="JAAONZ010000004">
    <property type="protein sequence ID" value="NHO65578.1"/>
    <property type="molecule type" value="Genomic_DNA"/>
</dbReference>
<keyword evidence="4" id="KW-1015">Disulfide bond</keyword>
<proteinExistence type="inferred from homology"/>
<organism evidence="7 8">
    <name type="scientific">Pseudomaricurvus hydrocarbonicus</name>
    <dbReference type="NCBI Taxonomy" id="1470433"/>
    <lineage>
        <taxon>Bacteria</taxon>
        <taxon>Pseudomonadati</taxon>
        <taxon>Pseudomonadota</taxon>
        <taxon>Gammaproteobacteria</taxon>
        <taxon>Cellvibrionales</taxon>
        <taxon>Cellvibrionaceae</taxon>
        <taxon>Pseudomaricurvus</taxon>
    </lineage>
</organism>